<feature type="region of interest" description="Disordered" evidence="1">
    <location>
        <begin position="1"/>
        <end position="55"/>
    </location>
</feature>
<sequence length="119" mass="12835">MHLNDERAPHAGPRATAAAHARPPAPAAAAPRPALRRSMPTTCTGPRPCFPPLSAANEPPHMKIVTPPMVQKQFFPTMPERLCGAPLAAPRRGRAKVKFPTSARPISDVTNRYEIRSSS</sequence>
<gene>
    <name evidence="2" type="ORF">EVAR_20458_1</name>
</gene>
<name>A0A4C1TZ94_EUMVA</name>
<feature type="compositionally biased region" description="Low complexity" evidence="1">
    <location>
        <begin position="10"/>
        <end position="37"/>
    </location>
</feature>
<accession>A0A4C1TZ94</accession>
<comment type="caution">
    <text evidence="2">The sequence shown here is derived from an EMBL/GenBank/DDBJ whole genome shotgun (WGS) entry which is preliminary data.</text>
</comment>
<evidence type="ECO:0000256" key="1">
    <source>
        <dbReference type="SAM" id="MobiDB-lite"/>
    </source>
</evidence>
<keyword evidence="3" id="KW-1185">Reference proteome</keyword>
<evidence type="ECO:0000313" key="2">
    <source>
        <dbReference type="EMBL" id="GBP18926.1"/>
    </source>
</evidence>
<reference evidence="2 3" key="1">
    <citation type="journal article" date="2019" name="Commun. Biol.">
        <title>The bagworm genome reveals a unique fibroin gene that provides high tensile strength.</title>
        <authorList>
            <person name="Kono N."/>
            <person name="Nakamura H."/>
            <person name="Ohtoshi R."/>
            <person name="Tomita M."/>
            <person name="Numata K."/>
            <person name="Arakawa K."/>
        </authorList>
    </citation>
    <scope>NUCLEOTIDE SEQUENCE [LARGE SCALE GENOMIC DNA]</scope>
</reference>
<organism evidence="2 3">
    <name type="scientific">Eumeta variegata</name>
    <name type="common">Bagworm moth</name>
    <name type="synonym">Eumeta japonica</name>
    <dbReference type="NCBI Taxonomy" id="151549"/>
    <lineage>
        <taxon>Eukaryota</taxon>
        <taxon>Metazoa</taxon>
        <taxon>Ecdysozoa</taxon>
        <taxon>Arthropoda</taxon>
        <taxon>Hexapoda</taxon>
        <taxon>Insecta</taxon>
        <taxon>Pterygota</taxon>
        <taxon>Neoptera</taxon>
        <taxon>Endopterygota</taxon>
        <taxon>Lepidoptera</taxon>
        <taxon>Glossata</taxon>
        <taxon>Ditrysia</taxon>
        <taxon>Tineoidea</taxon>
        <taxon>Psychidae</taxon>
        <taxon>Oiketicinae</taxon>
        <taxon>Eumeta</taxon>
    </lineage>
</organism>
<proteinExistence type="predicted"/>
<protein>
    <submittedName>
        <fullName evidence="2">Uncharacterized protein</fullName>
    </submittedName>
</protein>
<dbReference type="Proteomes" id="UP000299102">
    <property type="component" value="Unassembled WGS sequence"/>
</dbReference>
<evidence type="ECO:0000313" key="3">
    <source>
        <dbReference type="Proteomes" id="UP000299102"/>
    </source>
</evidence>
<dbReference type="EMBL" id="BGZK01000102">
    <property type="protein sequence ID" value="GBP18926.1"/>
    <property type="molecule type" value="Genomic_DNA"/>
</dbReference>
<dbReference type="AlphaFoldDB" id="A0A4C1TZ94"/>